<dbReference type="Proteomes" id="UP000714420">
    <property type="component" value="Unassembled WGS sequence"/>
</dbReference>
<keyword evidence="3" id="KW-1185">Reference proteome</keyword>
<evidence type="ECO:0000313" key="3">
    <source>
        <dbReference type="Proteomes" id="UP000714420"/>
    </source>
</evidence>
<dbReference type="Pfam" id="PF00534">
    <property type="entry name" value="Glycos_transf_1"/>
    <property type="match status" value="1"/>
</dbReference>
<organism evidence="2 3">
    <name type="scientific">Xylanibacter muris</name>
    <dbReference type="NCBI Taxonomy" id="2736290"/>
    <lineage>
        <taxon>Bacteria</taxon>
        <taxon>Pseudomonadati</taxon>
        <taxon>Bacteroidota</taxon>
        <taxon>Bacteroidia</taxon>
        <taxon>Bacteroidales</taxon>
        <taxon>Prevotellaceae</taxon>
        <taxon>Xylanibacter</taxon>
    </lineage>
</organism>
<proteinExistence type="predicted"/>
<comment type="caution">
    <text evidence="2">The sequence shown here is derived from an EMBL/GenBank/DDBJ whole genome shotgun (WGS) entry which is preliminary data.</text>
</comment>
<feature type="domain" description="Glycosyl transferase family 1" evidence="1">
    <location>
        <begin position="186"/>
        <end position="344"/>
    </location>
</feature>
<sequence>MNKNKVLFVLHMPPPVHGAAMVGKYIHDSELVNNKYICEYINLTTAKDLQDIGKGSFRKLWKFIKLLYHVITGILRFKPALVYITPNSCGGAFYKDFIVVQFVKCLGCKVVVHYHNKGVATRQDRTIDNMLYRRFFKGVKVILLAEALYKDVEKYVKREDVYICPNGIPESLVSEPVAERHNRIPHLLFLSNLIESKGVIVLLDALKILKDNGCSFVCDFVGGETSEIDKTRFEEEVRNRCLNGSVVYHGKKYGKDKERFFLDADIFVFPTFYYNECFPLVLLEAIQYGLPCVSTNEGGIRDVVKNNENGLISERMNPLSLADCISTLLADKDLCEKMGEKGYRMFKEHFTLQAFERKFVEVIENAIGM</sequence>
<protein>
    <submittedName>
        <fullName evidence="2">Glycosyltransferase family 4 protein</fullName>
    </submittedName>
</protein>
<dbReference type="RefSeq" id="WP_172276323.1">
    <property type="nucleotide sequence ID" value="NZ_CASHFH010000011.1"/>
</dbReference>
<name>A0ABX2AQI4_9BACT</name>
<dbReference type="InterPro" id="IPR001296">
    <property type="entry name" value="Glyco_trans_1"/>
</dbReference>
<dbReference type="CDD" id="cd03801">
    <property type="entry name" value="GT4_PimA-like"/>
    <property type="match status" value="1"/>
</dbReference>
<evidence type="ECO:0000259" key="1">
    <source>
        <dbReference type="Pfam" id="PF00534"/>
    </source>
</evidence>
<reference evidence="2 3" key="1">
    <citation type="submission" date="2020-05" db="EMBL/GenBank/DDBJ databases">
        <title>Distinct polysaccharide utilization as determinants for interspecies competition between intestinal Prevotella spp.</title>
        <authorList>
            <person name="Galvez E.J.C."/>
            <person name="Iljazovic A."/>
            <person name="Strowig T."/>
        </authorList>
    </citation>
    <scope>NUCLEOTIDE SEQUENCE [LARGE SCALE GENOMIC DNA]</scope>
    <source>
        <strain evidence="2 3">PMUR</strain>
    </source>
</reference>
<accession>A0ABX2AQI4</accession>
<dbReference type="PANTHER" id="PTHR12526:SF627">
    <property type="entry name" value="D-RHAMNOSYLTRANSFERASE WBPZ"/>
    <property type="match status" value="1"/>
</dbReference>
<dbReference type="EMBL" id="JABKKF010000011">
    <property type="protein sequence ID" value="NPD92807.1"/>
    <property type="molecule type" value="Genomic_DNA"/>
</dbReference>
<dbReference type="PANTHER" id="PTHR12526">
    <property type="entry name" value="GLYCOSYLTRANSFERASE"/>
    <property type="match status" value="1"/>
</dbReference>
<dbReference type="SUPFAM" id="SSF53756">
    <property type="entry name" value="UDP-Glycosyltransferase/glycogen phosphorylase"/>
    <property type="match status" value="1"/>
</dbReference>
<evidence type="ECO:0000313" key="2">
    <source>
        <dbReference type="EMBL" id="NPD92807.1"/>
    </source>
</evidence>
<dbReference type="Gene3D" id="3.40.50.2000">
    <property type="entry name" value="Glycogen Phosphorylase B"/>
    <property type="match status" value="2"/>
</dbReference>
<gene>
    <name evidence="2" type="ORF">HPS56_10725</name>
</gene>